<dbReference type="PANTHER" id="PTHR11742">
    <property type="entry name" value="MANNOSYL-OLIGOSACCHARIDE ALPHA-1,2-MANNOSIDASE-RELATED"/>
    <property type="match status" value="1"/>
</dbReference>
<dbReference type="GO" id="GO:0004571">
    <property type="term" value="F:mannosyl-oligosaccharide 1,2-alpha-mannosidase activity"/>
    <property type="evidence" value="ECO:0007669"/>
    <property type="project" value="InterPro"/>
</dbReference>
<feature type="active site" description="Proton donor" evidence="6">
    <location>
        <position position="501"/>
    </location>
</feature>
<dbReference type="GO" id="GO:0000139">
    <property type="term" value="C:Golgi membrane"/>
    <property type="evidence" value="ECO:0007669"/>
    <property type="project" value="TreeGrafter"/>
</dbReference>
<evidence type="ECO:0000256" key="9">
    <source>
        <dbReference type="SAM" id="Phobius"/>
    </source>
</evidence>
<keyword evidence="4 8" id="KW-0378">Hydrolase</keyword>
<evidence type="ECO:0000256" key="4">
    <source>
        <dbReference type="ARBA" id="ARBA00022801"/>
    </source>
</evidence>
<keyword evidence="7" id="KW-0479">Metal-binding</keyword>
<evidence type="ECO:0000313" key="11">
    <source>
        <dbReference type="Proteomes" id="UP001152759"/>
    </source>
</evidence>
<evidence type="ECO:0000256" key="5">
    <source>
        <dbReference type="ARBA" id="ARBA00023157"/>
    </source>
</evidence>
<name>A0A9P0AA71_BEMTA</name>
<evidence type="ECO:0000256" key="2">
    <source>
        <dbReference type="ARBA" id="ARBA00004922"/>
    </source>
</evidence>
<dbReference type="GO" id="GO:0005783">
    <property type="term" value="C:endoplasmic reticulum"/>
    <property type="evidence" value="ECO:0007669"/>
    <property type="project" value="TreeGrafter"/>
</dbReference>
<protein>
    <recommendedName>
        <fullName evidence="8">alpha-1,2-Mannosidase</fullName>
        <ecNumber evidence="8">3.2.1.-</ecNumber>
    </recommendedName>
</protein>
<feature type="binding site" evidence="7">
    <location>
        <position position="612"/>
    </location>
    <ligand>
        <name>Ca(2+)</name>
        <dbReference type="ChEBI" id="CHEBI:29108"/>
    </ligand>
</feature>
<dbReference type="Proteomes" id="UP001152759">
    <property type="component" value="Chromosome 3"/>
</dbReference>
<evidence type="ECO:0000256" key="3">
    <source>
        <dbReference type="ARBA" id="ARBA00007658"/>
    </source>
</evidence>
<dbReference type="GO" id="GO:0005975">
    <property type="term" value="P:carbohydrate metabolic process"/>
    <property type="evidence" value="ECO:0007669"/>
    <property type="project" value="InterPro"/>
</dbReference>
<evidence type="ECO:0000313" key="10">
    <source>
        <dbReference type="EMBL" id="CAH0387452.1"/>
    </source>
</evidence>
<evidence type="ECO:0000256" key="7">
    <source>
        <dbReference type="PIRSR" id="PIRSR601382-2"/>
    </source>
</evidence>
<dbReference type="InterPro" id="IPR050749">
    <property type="entry name" value="Glycosyl_Hydrolase_47"/>
</dbReference>
<dbReference type="EC" id="3.2.1.-" evidence="8"/>
<proteinExistence type="inferred from homology"/>
<dbReference type="EMBL" id="OU963864">
    <property type="protein sequence ID" value="CAH0387452.1"/>
    <property type="molecule type" value="Genomic_DNA"/>
</dbReference>
<evidence type="ECO:0000256" key="6">
    <source>
        <dbReference type="PIRSR" id="PIRSR601382-1"/>
    </source>
</evidence>
<comment type="pathway">
    <text evidence="2">Protein modification; protein glycosylation.</text>
</comment>
<keyword evidence="9" id="KW-1133">Transmembrane helix</keyword>
<feature type="active site" evidence="6">
    <location>
        <position position="414"/>
    </location>
</feature>
<evidence type="ECO:0000256" key="8">
    <source>
        <dbReference type="RuleBase" id="RU361193"/>
    </source>
</evidence>
<dbReference type="InterPro" id="IPR012341">
    <property type="entry name" value="6hp_glycosidase-like_sf"/>
</dbReference>
<dbReference type="GO" id="GO:0005509">
    <property type="term" value="F:calcium ion binding"/>
    <property type="evidence" value="ECO:0007669"/>
    <property type="project" value="InterPro"/>
</dbReference>
<gene>
    <name evidence="10" type="ORF">BEMITA_LOCUS6468</name>
</gene>
<dbReference type="InterPro" id="IPR001382">
    <property type="entry name" value="Glyco_hydro_47"/>
</dbReference>
<keyword evidence="11" id="KW-1185">Reference proteome</keyword>
<dbReference type="InterPro" id="IPR036026">
    <property type="entry name" value="Seven-hairpin_glycosidases"/>
</dbReference>
<feature type="active site" description="Proton donor" evidence="6">
    <location>
        <position position="281"/>
    </location>
</feature>
<comment type="cofactor">
    <cofactor evidence="1 7">
        <name>Ca(2+)</name>
        <dbReference type="ChEBI" id="CHEBI:29108"/>
    </cofactor>
</comment>
<feature type="transmembrane region" description="Helical" evidence="9">
    <location>
        <begin position="33"/>
        <end position="53"/>
    </location>
</feature>
<keyword evidence="9" id="KW-0812">Transmembrane</keyword>
<reference evidence="10" key="1">
    <citation type="submission" date="2021-12" db="EMBL/GenBank/DDBJ databases">
        <authorList>
            <person name="King R."/>
        </authorList>
    </citation>
    <scope>NUCLEOTIDE SEQUENCE</scope>
</reference>
<keyword evidence="7" id="KW-0106">Calcium</keyword>
<dbReference type="SUPFAM" id="SSF48225">
    <property type="entry name" value="Seven-hairpin glycosidases"/>
    <property type="match status" value="1"/>
</dbReference>
<organism evidence="10 11">
    <name type="scientific">Bemisia tabaci</name>
    <name type="common">Sweetpotato whitefly</name>
    <name type="synonym">Aleurodes tabaci</name>
    <dbReference type="NCBI Taxonomy" id="7038"/>
    <lineage>
        <taxon>Eukaryota</taxon>
        <taxon>Metazoa</taxon>
        <taxon>Ecdysozoa</taxon>
        <taxon>Arthropoda</taxon>
        <taxon>Hexapoda</taxon>
        <taxon>Insecta</taxon>
        <taxon>Pterygota</taxon>
        <taxon>Neoptera</taxon>
        <taxon>Paraneoptera</taxon>
        <taxon>Hemiptera</taxon>
        <taxon>Sternorrhyncha</taxon>
        <taxon>Aleyrodoidea</taxon>
        <taxon>Aleyrodidae</taxon>
        <taxon>Aleyrodinae</taxon>
        <taxon>Bemisia</taxon>
    </lineage>
</organism>
<accession>A0A9P0AA71</accession>
<dbReference type="Gene3D" id="1.50.10.10">
    <property type="match status" value="1"/>
</dbReference>
<feature type="active site" evidence="6">
    <location>
        <position position="526"/>
    </location>
</feature>
<keyword evidence="9" id="KW-0472">Membrane</keyword>
<dbReference type="PRINTS" id="PR00747">
    <property type="entry name" value="GLYHDRLASE47"/>
</dbReference>
<evidence type="ECO:0000256" key="1">
    <source>
        <dbReference type="ARBA" id="ARBA00001913"/>
    </source>
</evidence>
<sequence>MAATGILPTYQRYMNGAPMPSSARRSFRSKEKYLILLVFLTFGVVCFGALFFLPEFKSGSNTVNSVYSVYKHMQKAGPELLIPAPPHGNFHDLSNNRMRHHDNDYDPHIAQDEAKLKAKIDEDWRSNIRDKVLEKPDFGLDQMNVGSSSMKAEVPFKVPSVVDLSKVVTVPPAESDNYPVVQGGEDPDPAVREKRNKVKEMTKHAWDSYVRWAWGKNELRPLSKRPHPGSVFGTTPLGVTIVDGLDTLFIMGLNEEYKQGRDWVAHNLNVEGLNVDLSVFETNIRIVGGLISCFALTGDTLLRDKAEMVAKKLLPAFQTPTGIPNALVNFKTGASKNYGWASSGSSILSEFGTLHLEFSYLSDITGNPIYQTKVDTVRKVLQQIDKPQGLYPNYLNPKSGVWGLHHVSIGALGDSFYEYLLKAWLQSGREDTVAKTMFIDAMQAMTRILLQTSPGALCGLMGLAAQTLNDNHSNRYMEIAEGITNTCHESYDRSATKLGPESFKFLENVEAKAIRTADKYYILRPEVIESYFIMWRLTKKQKYRDWAWEAVQAIETYCRTPDGYSGIKNVYLKEPTQDDVQQSFFLAETLKYLYLIFSDDSLISLEEWVFNSEAHPLPIKNSNPFYRAKQMVSVGA</sequence>
<dbReference type="Pfam" id="PF01532">
    <property type="entry name" value="Glyco_hydro_47"/>
    <property type="match status" value="2"/>
</dbReference>
<dbReference type="AlphaFoldDB" id="A0A9P0AA71"/>
<dbReference type="PANTHER" id="PTHR11742:SF6">
    <property type="entry name" value="MANNOSYL-OLIGOSACCHARIDE ALPHA-1,2-MANNOSIDASE IA-RELATED"/>
    <property type="match status" value="1"/>
</dbReference>
<keyword evidence="5" id="KW-1015">Disulfide bond</keyword>
<keyword evidence="8" id="KW-0326">Glycosidase</keyword>
<comment type="similarity">
    <text evidence="3 8">Belongs to the glycosyl hydrolase 47 family.</text>
</comment>